<evidence type="ECO:0000313" key="2">
    <source>
        <dbReference type="Proteomes" id="UP000636891"/>
    </source>
</evidence>
<sequence length="65" mass="7826">MVKYTRHTHCDVKVIETDWGVGLIEYTDNLDFQIPEKLDIEYDVCSKKRYGFLHIYTDNLHMVFK</sequence>
<dbReference type="RefSeq" id="WP_101573832.1">
    <property type="nucleotide sequence ID" value="NZ_JACOOK010000003.1"/>
</dbReference>
<accession>A0ABR7CLV5</accession>
<keyword evidence="2" id="KW-1185">Reference proteome</keyword>
<proteinExistence type="predicted"/>
<protein>
    <submittedName>
        <fullName evidence="1">Uncharacterized protein</fullName>
    </submittedName>
</protein>
<gene>
    <name evidence="1" type="ORF">H8S08_06315</name>
</gene>
<name>A0ABR7CLV5_9BACT</name>
<dbReference type="EMBL" id="JACOOK010000003">
    <property type="protein sequence ID" value="MBC5616633.1"/>
    <property type="molecule type" value="Genomic_DNA"/>
</dbReference>
<evidence type="ECO:0000313" key="1">
    <source>
        <dbReference type="EMBL" id="MBC5616633.1"/>
    </source>
</evidence>
<organism evidence="1 2">
    <name type="scientific">Alistipes hominis</name>
    <dbReference type="NCBI Taxonomy" id="2763015"/>
    <lineage>
        <taxon>Bacteria</taxon>
        <taxon>Pseudomonadati</taxon>
        <taxon>Bacteroidota</taxon>
        <taxon>Bacteroidia</taxon>
        <taxon>Bacteroidales</taxon>
        <taxon>Rikenellaceae</taxon>
        <taxon>Alistipes</taxon>
    </lineage>
</organism>
<reference evidence="1 2" key="1">
    <citation type="submission" date="2020-08" db="EMBL/GenBank/DDBJ databases">
        <title>Genome public.</title>
        <authorList>
            <person name="Liu C."/>
            <person name="Sun Q."/>
        </authorList>
    </citation>
    <scope>NUCLEOTIDE SEQUENCE [LARGE SCALE GENOMIC DNA]</scope>
    <source>
        <strain evidence="1 2">New-7</strain>
    </source>
</reference>
<dbReference type="Proteomes" id="UP000636891">
    <property type="component" value="Unassembled WGS sequence"/>
</dbReference>
<comment type="caution">
    <text evidence="1">The sequence shown here is derived from an EMBL/GenBank/DDBJ whole genome shotgun (WGS) entry which is preliminary data.</text>
</comment>